<dbReference type="Proteomes" id="UP000253370">
    <property type="component" value="Unassembled WGS sequence"/>
</dbReference>
<reference evidence="3 4" key="1">
    <citation type="submission" date="2018-07" db="EMBL/GenBank/DDBJ databases">
        <title>Rhodosalinus sp. strain E84T genomic sequence and assembly.</title>
        <authorList>
            <person name="Liu Z.-W."/>
            <person name="Lu D.-C."/>
        </authorList>
    </citation>
    <scope>NUCLEOTIDE SEQUENCE [LARGE SCALE GENOMIC DNA]</scope>
    <source>
        <strain evidence="3 4">E84</strain>
    </source>
</reference>
<feature type="transmembrane region" description="Helical" evidence="1">
    <location>
        <begin position="39"/>
        <end position="60"/>
    </location>
</feature>
<dbReference type="OrthoDB" id="7860650at2"/>
<gene>
    <name evidence="3" type="ORF">DRV85_14040</name>
</gene>
<dbReference type="EMBL" id="QNTQ01000014">
    <property type="protein sequence ID" value="RBI83772.1"/>
    <property type="molecule type" value="Genomic_DNA"/>
</dbReference>
<comment type="caution">
    <text evidence="3">The sequence shown here is derived from an EMBL/GenBank/DDBJ whole genome shotgun (WGS) entry which is preliminary data.</text>
</comment>
<feature type="transmembrane region" description="Helical" evidence="1">
    <location>
        <begin position="118"/>
        <end position="137"/>
    </location>
</feature>
<keyword evidence="4" id="KW-1185">Reference proteome</keyword>
<keyword evidence="1" id="KW-0812">Transmembrane</keyword>
<dbReference type="RefSeq" id="WP_113290112.1">
    <property type="nucleotide sequence ID" value="NZ_QNTQ01000014.1"/>
</dbReference>
<sequence>MVVIERLTTLGLLLAGLAVYRVAIPTQVEDIDYGTLNPRTIPQIAALAIVTLAAVQLLLPAARPVDAPSPRGLVRALAVFVTVTLAVLALPRVGFLPVSAGLALALCLFMGERRLPWLILSVAVIPPGLWLVVTRLLDRSLP</sequence>
<evidence type="ECO:0000313" key="4">
    <source>
        <dbReference type="Proteomes" id="UP000253370"/>
    </source>
</evidence>
<evidence type="ECO:0000313" key="3">
    <source>
        <dbReference type="EMBL" id="RBI83772.1"/>
    </source>
</evidence>
<protein>
    <recommendedName>
        <fullName evidence="2">DUF1468 domain-containing protein</fullName>
    </recommendedName>
</protein>
<feature type="transmembrane region" description="Helical" evidence="1">
    <location>
        <begin position="72"/>
        <end position="89"/>
    </location>
</feature>
<keyword evidence="1" id="KW-0472">Membrane</keyword>
<name>A0A365U5R7_9RHOB</name>
<keyword evidence="1" id="KW-1133">Transmembrane helix</keyword>
<proteinExistence type="predicted"/>
<evidence type="ECO:0000259" key="2">
    <source>
        <dbReference type="Pfam" id="PF07331"/>
    </source>
</evidence>
<accession>A0A365U5R7</accession>
<evidence type="ECO:0000256" key="1">
    <source>
        <dbReference type="SAM" id="Phobius"/>
    </source>
</evidence>
<dbReference type="AlphaFoldDB" id="A0A365U5R7"/>
<feature type="domain" description="DUF1468" evidence="2">
    <location>
        <begin position="10"/>
        <end position="142"/>
    </location>
</feature>
<dbReference type="Pfam" id="PF07331">
    <property type="entry name" value="TctB"/>
    <property type="match status" value="1"/>
</dbReference>
<dbReference type="InterPro" id="IPR009936">
    <property type="entry name" value="DUF1468"/>
</dbReference>
<organism evidence="3 4">
    <name type="scientific">Rhodosalinus halophilus</name>
    <dbReference type="NCBI Taxonomy" id="2259333"/>
    <lineage>
        <taxon>Bacteria</taxon>
        <taxon>Pseudomonadati</taxon>
        <taxon>Pseudomonadota</taxon>
        <taxon>Alphaproteobacteria</taxon>
        <taxon>Rhodobacterales</taxon>
        <taxon>Paracoccaceae</taxon>
        <taxon>Rhodosalinus</taxon>
    </lineage>
</organism>